<evidence type="ECO:0000313" key="2">
    <source>
        <dbReference type="EMBL" id="MFC4833975.1"/>
    </source>
</evidence>
<organism evidence="2 3">
    <name type="scientific">Actinomycetospora chibensis</name>
    <dbReference type="NCBI Taxonomy" id="663606"/>
    <lineage>
        <taxon>Bacteria</taxon>
        <taxon>Bacillati</taxon>
        <taxon>Actinomycetota</taxon>
        <taxon>Actinomycetes</taxon>
        <taxon>Pseudonocardiales</taxon>
        <taxon>Pseudonocardiaceae</taxon>
        <taxon>Actinomycetospora</taxon>
    </lineage>
</organism>
<comment type="caution">
    <text evidence="2">The sequence shown here is derived from an EMBL/GenBank/DDBJ whole genome shotgun (WGS) entry which is preliminary data.</text>
</comment>
<reference evidence="3" key="1">
    <citation type="journal article" date="2019" name="Int. J. Syst. Evol. Microbiol.">
        <title>The Global Catalogue of Microorganisms (GCM) 10K type strain sequencing project: providing services to taxonomists for standard genome sequencing and annotation.</title>
        <authorList>
            <consortium name="The Broad Institute Genomics Platform"/>
            <consortium name="The Broad Institute Genome Sequencing Center for Infectious Disease"/>
            <person name="Wu L."/>
            <person name="Ma J."/>
        </authorList>
    </citation>
    <scope>NUCLEOTIDE SEQUENCE [LARGE SCALE GENOMIC DNA]</scope>
    <source>
        <strain evidence="3">CCUG 50347</strain>
    </source>
</reference>
<evidence type="ECO:0000256" key="1">
    <source>
        <dbReference type="SAM" id="MobiDB-lite"/>
    </source>
</evidence>
<proteinExistence type="predicted"/>
<dbReference type="Proteomes" id="UP001595909">
    <property type="component" value="Unassembled WGS sequence"/>
</dbReference>
<dbReference type="EMBL" id="JBHSIM010000036">
    <property type="protein sequence ID" value="MFC4833975.1"/>
    <property type="molecule type" value="Genomic_DNA"/>
</dbReference>
<evidence type="ECO:0000313" key="3">
    <source>
        <dbReference type="Proteomes" id="UP001595909"/>
    </source>
</evidence>
<protein>
    <submittedName>
        <fullName evidence="2">Uncharacterized protein</fullName>
    </submittedName>
</protein>
<name>A0ABV9RNL5_9PSEU</name>
<sequence length="69" mass="7307">MTPDRDTGDAVLEREAARVALGPVPAPRPELLERVLEGLRDLPAAVPPARDGTSDEGGDAALPLPRRRS</sequence>
<feature type="region of interest" description="Disordered" evidence="1">
    <location>
        <begin position="43"/>
        <end position="69"/>
    </location>
</feature>
<accession>A0ABV9RNL5</accession>
<dbReference type="RefSeq" id="WP_274188083.1">
    <property type="nucleotide sequence ID" value="NZ_BAABHN010000036.1"/>
</dbReference>
<gene>
    <name evidence="2" type="ORF">ACFPEL_16290</name>
</gene>
<keyword evidence="3" id="KW-1185">Reference proteome</keyword>